<name>A0ABR6XXH7_9FLAO</name>
<feature type="transmembrane region" description="Helical" evidence="7">
    <location>
        <begin position="21"/>
        <end position="40"/>
    </location>
</feature>
<feature type="transmembrane region" description="Helical" evidence="7">
    <location>
        <begin position="354"/>
        <end position="373"/>
    </location>
</feature>
<feature type="transmembrane region" description="Helical" evidence="7">
    <location>
        <begin position="114"/>
        <end position="136"/>
    </location>
</feature>
<feature type="transmembrane region" description="Helical" evidence="7">
    <location>
        <begin position="148"/>
        <end position="169"/>
    </location>
</feature>
<evidence type="ECO:0000256" key="2">
    <source>
        <dbReference type="ARBA" id="ARBA00007430"/>
    </source>
</evidence>
<dbReference type="Pfam" id="PF13440">
    <property type="entry name" value="Polysacc_synt_3"/>
    <property type="match status" value="1"/>
</dbReference>
<feature type="transmembrane region" description="Helical" evidence="7">
    <location>
        <begin position="440"/>
        <end position="458"/>
    </location>
</feature>
<evidence type="ECO:0000256" key="5">
    <source>
        <dbReference type="ARBA" id="ARBA00022989"/>
    </source>
</evidence>
<dbReference type="PANTHER" id="PTHR30250:SF10">
    <property type="entry name" value="LIPOPOLYSACCHARIDE BIOSYNTHESIS PROTEIN WZXC"/>
    <property type="match status" value="1"/>
</dbReference>
<keyword evidence="5 7" id="KW-1133">Transmembrane helix</keyword>
<protein>
    <submittedName>
        <fullName evidence="8">Lipopolysaccharide biosynthesis protein</fullName>
    </submittedName>
</protein>
<dbReference type="InterPro" id="IPR050833">
    <property type="entry name" value="Poly_Biosynth_Transport"/>
</dbReference>
<comment type="similarity">
    <text evidence="2">Belongs to the polysaccharide synthase family.</text>
</comment>
<comment type="subcellular location">
    <subcellularLocation>
        <location evidence="1">Cell membrane</location>
        <topology evidence="1">Multi-pass membrane protein</topology>
    </subcellularLocation>
</comment>
<evidence type="ECO:0000256" key="3">
    <source>
        <dbReference type="ARBA" id="ARBA00022475"/>
    </source>
</evidence>
<reference evidence="8 9" key="1">
    <citation type="submission" date="2020-08" db="EMBL/GenBank/DDBJ databases">
        <title>Winogradskyella ouciana sp. nov., isolated from the hadal seawater of the Mariana Trench.</title>
        <authorList>
            <person name="He X."/>
        </authorList>
    </citation>
    <scope>NUCLEOTIDE SEQUENCE [LARGE SCALE GENOMIC DNA]</scope>
    <source>
        <strain evidence="8 9">KCTC 22026</strain>
    </source>
</reference>
<organism evidence="8 9">
    <name type="scientific">Winogradskyella echinorum</name>
    <dbReference type="NCBI Taxonomy" id="538189"/>
    <lineage>
        <taxon>Bacteria</taxon>
        <taxon>Pseudomonadati</taxon>
        <taxon>Bacteroidota</taxon>
        <taxon>Flavobacteriia</taxon>
        <taxon>Flavobacteriales</taxon>
        <taxon>Flavobacteriaceae</taxon>
        <taxon>Winogradskyella</taxon>
    </lineage>
</organism>
<dbReference type="CDD" id="cd13127">
    <property type="entry name" value="MATE_tuaB_like"/>
    <property type="match status" value="1"/>
</dbReference>
<evidence type="ECO:0000256" key="7">
    <source>
        <dbReference type="SAM" id="Phobius"/>
    </source>
</evidence>
<comment type="caution">
    <text evidence="8">The sequence shown here is derived from an EMBL/GenBank/DDBJ whole genome shotgun (WGS) entry which is preliminary data.</text>
</comment>
<keyword evidence="3" id="KW-1003">Cell membrane</keyword>
<keyword evidence="4 7" id="KW-0812">Transmembrane</keyword>
<accession>A0ABR6XXH7</accession>
<evidence type="ECO:0000256" key="1">
    <source>
        <dbReference type="ARBA" id="ARBA00004651"/>
    </source>
</evidence>
<evidence type="ECO:0000313" key="9">
    <source>
        <dbReference type="Proteomes" id="UP000607435"/>
    </source>
</evidence>
<feature type="transmembrane region" description="Helical" evidence="7">
    <location>
        <begin position="413"/>
        <end position="434"/>
    </location>
</feature>
<evidence type="ECO:0000256" key="6">
    <source>
        <dbReference type="ARBA" id="ARBA00023136"/>
    </source>
</evidence>
<evidence type="ECO:0000313" key="8">
    <source>
        <dbReference type="EMBL" id="MBC3845175.1"/>
    </source>
</evidence>
<dbReference type="EMBL" id="JACOME010000001">
    <property type="protein sequence ID" value="MBC3845175.1"/>
    <property type="molecule type" value="Genomic_DNA"/>
</dbReference>
<evidence type="ECO:0000256" key="4">
    <source>
        <dbReference type="ARBA" id="ARBA00022692"/>
    </source>
</evidence>
<feature type="transmembrane region" description="Helical" evidence="7">
    <location>
        <begin position="46"/>
        <end position="70"/>
    </location>
</feature>
<gene>
    <name evidence="8" type="ORF">H6H04_02175</name>
</gene>
<keyword evidence="6 7" id="KW-0472">Membrane</keyword>
<keyword evidence="9" id="KW-1185">Reference proteome</keyword>
<dbReference type="PANTHER" id="PTHR30250">
    <property type="entry name" value="PST FAMILY PREDICTED COLANIC ACID TRANSPORTER"/>
    <property type="match status" value="1"/>
</dbReference>
<feature type="transmembrane region" description="Helical" evidence="7">
    <location>
        <begin position="82"/>
        <end position="102"/>
    </location>
</feature>
<proteinExistence type="inferred from homology"/>
<feature type="transmembrane region" description="Helical" evidence="7">
    <location>
        <begin position="288"/>
        <end position="311"/>
    </location>
</feature>
<dbReference type="Proteomes" id="UP000607435">
    <property type="component" value="Unassembled WGS sequence"/>
</dbReference>
<feature type="transmembrane region" description="Helical" evidence="7">
    <location>
        <begin position="379"/>
        <end position="401"/>
    </location>
</feature>
<dbReference type="RefSeq" id="WP_186844301.1">
    <property type="nucleotide sequence ID" value="NZ_JACOME010000001.1"/>
</dbReference>
<sequence length="481" mass="53766">MSQKSLKKQVVGGIAWRGSADVIQQVLQIVFTIVLARLLTRGDFGLVAMALIVNRFVLAMTSIGFGAAIIQSQDITKGQISAVFYIQLALNILLTIAVYFGAGIAANFFEEPSLAPIIEAMAFVIFLQTFQFPNILLRKRMEFKNFSIAQIVSMLVANISAIIMAIYGFGVWSLVWRLIIQRIIYGLLSFYYGKWLPSKPEFKGVKPLFKFGINMLGAHMVYFFAENIIGMLTGRFLGKEIMGLFNIAFNLAIVPASKIQSVLTSVLTPGFSKVQHQVEKFRANYTIALEYTSLLFIPFMVMLMAISQNLIPTFYGDEWNEAGGYLMVLSVVGLLRGLSHILRSAIISKGKSRVIFISTIVEVIFSLPIMYLLMEDFGVYGLMIGYLLGALFGWIYTSIYYNKVLEQKNAALATIKEALLIAVIIFIPVYSITFLSIRPIVGLVIQLIIGAIIFVVILRRLKRELFENVLVKLKVKKASNL</sequence>
<feature type="transmembrane region" description="Helical" evidence="7">
    <location>
        <begin position="323"/>
        <end position="342"/>
    </location>
</feature>